<name>A0A8S5NUM9_9CAUD</name>
<reference evidence="1" key="1">
    <citation type="journal article" date="2021" name="Proc. Natl. Acad. Sci. U.S.A.">
        <title>A Catalog of Tens of Thousands of Viruses from Human Metagenomes Reveals Hidden Associations with Chronic Diseases.</title>
        <authorList>
            <person name="Tisza M.J."/>
            <person name="Buck C.B."/>
        </authorList>
    </citation>
    <scope>NUCLEOTIDE SEQUENCE</scope>
    <source>
        <strain evidence="1">Ctqrl18</strain>
    </source>
</reference>
<accession>A0A8S5NUM9</accession>
<evidence type="ECO:0000313" key="1">
    <source>
        <dbReference type="EMBL" id="DAD97912.1"/>
    </source>
</evidence>
<dbReference type="EMBL" id="BK015249">
    <property type="protein sequence ID" value="DAD97912.1"/>
    <property type="molecule type" value="Genomic_DNA"/>
</dbReference>
<organism evidence="1">
    <name type="scientific">Siphoviridae sp. ctqrl18</name>
    <dbReference type="NCBI Taxonomy" id="2825681"/>
    <lineage>
        <taxon>Viruses</taxon>
        <taxon>Duplodnaviria</taxon>
        <taxon>Heunggongvirae</taxon>
        <taxon>Uroviricota</taxon>
        <taxon>Caudoviricetes</taxon>
    </lineage>
</organism>
<proteinExistence type="predicted"/>
<protein>
    <submittedName>
        <fullName evidence="1">Uncharacterized protein</fullName>
    </submittedName>
</protein>
<sequence length="34" mass="3765">MLGNVLLTKLSEILSQSLLVKVVNLLLLINFVIL</sequence>